<keyword evidence="2" id="KW-1185">Reference proteome</keyword>
<dbReference type="EMBL" id="JARBHB010000004">
    <property type="protein sequence ID" value="KAJ8886470.1"/>
    <property type="molecule type" value="Genomic_DNA"/>
</dbReference>
<reference evidence="1 2" key="1">
    <citation type="submission" date="2023-02" db="EMBL/GenBank/DDBJ databases">
        <title>LHISI_Scaffold_Assembly.</title>
        <authorList>
            <person name="Stuart O.P."/>
            <person name="Cleave R."/>
            <person name="Magrath M.J.L."/>
            <person name="Mikheyev A.S."/>
        </authorList>
    </citation>
    <scope>NUCLEOTIDE SEQUENCE [LARGE SCALE GENOMIC DNA]</scope>
    <source>
        <strain evidence="1">Daus_M_001</strain>
        <tissue evidence="1">Leg muscle</tissue>
    </source>
</reference>
<accession>A0ABQ9HQ27</accession>
<dbReference type="Proteomes" id="UP001159363">
    <property type="component" value="Chromosome X"/>
</dbReference>
<dbReference type="SUPFAM" id="SSF53098">
    <property type="entry name" value="Ribonuclease H-like"/>
    <property type="match status" value="1"/>
</dbReference>
<protein>
    <submittedName>
        <fullName evidence="1">Uncharacterized protein</fullName>
    </submittedName>
</protein>
<proteinExistence type="predicted"/>
<name>A0ABQ9HQ27_9NEOP</name>
<evidence type="ECO:0000313" key="2">
    <source>
        <dbReference type="Proteomes" id="UP001159363"/>
    </source>
</evidence>
<comment type="caution">
    <text evidence="1">The sequence shown here is derived from an EMBL/GenBank/DDBJ whole genome shotgun (WGS) entry which is preliminary data.</text>
</comment>
<organism evidence="1 2">
    <name type="scientific">Dryococelus australis</name>
    <dbReference type="NCBI Taxonomy" id="614101"/>
    <lineage>
        <taxon>Eukaryota</taxon>
        <taxon>Metazoa</taxon>
        <taxon>Ecdysozoa</taxon>
        <taxon>Arthropoda</taxon>
        <taxon>Hexapoda</taxon>
        <taxon>Insecta</taxon>
        <taxon>Pterygota</taxon>
        <taxon>Neoptera</taxon>
        <taxon>Polyneoptera</taxon>
        <taxon>Phasmatodea</taxon>
        <taxon>Verophasmatodea</taxon>
        <taxon>Anareolatae</taxon>
        <taxon>Phasmatidae</taxon>
        <taxon>Eurycanthinae</taxon>
        <taxon>Dryococelus</taxon>
    </lineage>
</organism>
<dbReference type="InterPro" id="IPR036397">
    <property type="entry name" value="RNaseH_sf"/>
</dbReference>
<evidence type="ECO:0000313" key="1">
    <source>
        <dbReference type="EMBL" id="KAJ8886470.1"/>
    </source>
</evidence>
<gene>
    <name evidence="1" type="ORF">PR048_012681</name>
</gene>
<dbReference type="Gene3D" id="3.30.420.10">
    <property type="entry name" value="Ribonuclease H-like superfamily/Ribonuclease H"/>
    <property type="match status" value="1"/>
</dbReference>
<dbReference type="InterPro" id="IPR012337">
    <property type="entry name" value="RNaseH-like_sf"/>
</dbReference>
<sequence>MQRQIEYRVQVCQECQVSKPRNTQAVWQYSATIATGMCLYWHCGTFAKKSGFEYILVGRDEGFTYFLGCKVDFSTPCHPQANMVVRHNRNLKIALYIFQSGSQRKWDEVLCYLGLCFNNVVSQAIKHAPAELFFGRRLLHSMVNAWLLNGPEWGSVEPNDMERLWNKVGTKIGGPFKNVSFLTPVTLLLENPQNPYKIMKAHISCFKPFVNDL</sequence>